<proteinExistence type="predicted"/>
<keyword evidence="1" id="KW-1133">Transmembrane helix</keyword>
<accession>A0A4Y5YE14</accession>
<sequence length="102" mass="12157">MIEIQIDNVIESMEMEKNNQLRADLDKLRPKPYTWLIQWLMCLATIGAILYIAKVDLFVEQNFVWLLLLFVVIGFSHRDDYLAHKRIDLVIKLLDKNAFHKR</sequence>
<dbReference type="AlphaFoldDB" id="A0A4Y5YE14"/>
<evidence type="ECO:0000313" key="2">
    <source>
        <dbReference type="EMBL" id="QDE30924.1"/>
    </source>
</evidence>
<feature type="transmembrane region" description="Helical" evidence="1">
    <location>
        <begin position="58"/>
        <end position="76"/>
    </location>
</feature>
<protein>
    <submittedName>
        <fullName evidence="2">Uncharacterized protein</fullName>
    </submittedName>
</protein>
<dbReference type="Proteomes" id="UP000319809">
    <property type="component" value="Chromosome"/>
</dbReference>
<dbReference type="KEGG" id="spol:FH971_08065"/>
<name>A0A4Y5YE14_9GAMM</name>
<feature type="transmembrane region" description="Helical" evidence="1">
    <location>
        <begin position="33"/>
        <end position="52"/>
    </location>
</feature>
<keyword evidence="1" id="KW-0812">Transmembrane</keyword>
<dbReference type="RefSeq" id="WP_140233953.1">
    <property type="nucleotide sequence ID" value="NZ_CP041036.1"/>
</dbReference>
<organism evidence="2 3">
    <name type="scientific">Shewanella polaris</name>
    <dbReference type="NCBI Taxonomy" id="2588449"/>
    <lineage>
        <taxon>Bacteria</taxon>
        <taxon>Pseudomonadati</taxon>
        <taxon>Pseudomonadota</taxon>
        <taxon>Gammaproteobacteria</taxon>
        <taxon>Alteromonadales</taxon>
        <taxon>Shewanellaceae</taxon>
        <taxon>Shewanella</taxon>
    </lineage>
</organism>
<keyword evidence="1" id="KW-0472">Membrane</keyword>
<gene>
    <name evidence="2" type="ORF">FH971_08065</name>
</gene>
<dbReference type="EMBL" id="CP041036">
    <property type="protein sequence ID" value="QDE30924.1"/>
    <property type="molecule type" value="Genomic_DNA"/>
</dbReference>
<evidence type="ECO:0000256" key="1">
    <source>
        <dbReference type="SAM" id="Phobius"/>
    </source>
</evidence>
<keyword evidence="3" id="KW-1185">Reference proteome</keyword>
<evidence type="ECO:0000313" key="3">
    <source>
        <dbReference type="Proteomes" id="UP000319809"/>
    </source>
</evidence>
<reference evidence="2 3" key="1">
    <citation type="submission" date="2019-06" db="EMBL/GenBank/DDBJ databases">
        <title>The genome of Shewanella sp. SM1901.</title>
        <authorList>
            <person name="Cha Q."/>
        </authorList>
    </citation>
    <scope>NUCLEOTIDE SEQUENCE [LARGE SCALE GENOMIC DNA]</scope>
    <source>
        <strain evidence="2 3">SM1901</strain>
    </source>
</reference>